<reference evidence="2 3" key="1">
    <citation type="journal article" date="2016" name="Front. Microbiol.">
        <title>Genome Sequence of Type Strains of Genus Stenotrophomonas.</title>
        <authorList>
            <person name="Patil P.P."/>
            <person name="Midha S."/>
            <person name="Kumar S."/>
            <person name="Patil P.B."/>
        </authorList>
    </citation>
    <scope>NUCLEOTIDE SEQUENCE [LARGE SCALE GENOMIC DNA]</scope>
    <source>
        <strain evidence="2 3">LMG 978</strain>
    </source>
</reference>
<evidence type="ECO:0000313" key="3">
    <source>
        <dbReference type="Proteomes" id="UP000051757"/>
    </source>
</evidence>
<feature type="chain" id="PRO_5006391520" description="DUF4440 domain-containing protein" evidence="1">
    <location>
        <begin position="23"/>
        <end position="176"/>
    </location>
</feature>
<evidence type="ECO:0008006" key="4">
    <source>
        <dbReference type="Google" id="ProtNLM"/>
    </source>
</evidence>
<accession>A0A0R0AYE2</accession>
<dbReference type="AlphaFoldDB" id="A0A0R0AYE2"/>
<protein>
    <recommendedName>
        <fullName evidence="4">DUF4440 domain-containing protein</fullName>
    </recommendedName>
</protein>
<dbReference type="Proteomes" id="UP000051757">
    <property type="component" value="Unassembled WGS sequence"/>
</dbReference>
<sequence length="176" mass="18615">MRRRLFAPMLAVLLCAGAPATAGELSPDDAAALRAEVRAMVAAFSRGDAGFLIARTHPSLKRLAGGDEAFARIAGNAAAQLRSAGVEIVSEDVGIPGRTYAAGEEEVCFVPRHSLMRVRGTAIRSTTFMVAVRRVGDPGWTYLDGSGLQDNPGLLRQLLPALEAGVLLPERHIEAL</sequence>
<gene>
    <name evidence="2" type="ORF">ARC23_12775</name>
</gene>
<evidence type="ECO:0000256" key="1">
    <source>
        <dbReference type="SAM" id="SignalP"/>
    </source>
</evidence>
<dbReference type="EMBL" id="LLXV01000039">
    <property type="protein sequence ID" value="KRG49963.1"/>
    <property type="molecule type" value="Genomic_DNA"/>
</dbReference>
<evidence type="ECO:0000313" key="2">
    <source>
        <dbReference type="EMBL" id="KRG49963.1"/>
    </source>
</evidence>
<proteinExistence type="predicted"/>
<feature type="signal peptide" evidence="1">
    <location>
        <begin position="1"/>
        <end position="22"/>
    </location>
</feature>
<keyword evidence="3" id="KW-1185">Reference proteome</keyword>
<keyword evidence="1" id="KW-0732">Signal</keyword>
<organism evidence="2 3">
    <name type="scientific">Stenotrophomonas beteli</name>
    <dbReference type="NCBI Taxonomy" id="3384461"/>
    <lineage>
        <taxon>Bacteria</taxon>
        <taxon>Pseudomonadati</taxon>
        <taxon>Pseudomonadota</taxon>
        <taxon>Gammaproteobacteria</taxon>
        <taxon>Lysobacterales</taxon>
        <taxon>Lysobacteraceae</taxon>
        <taxon>Stenotrophomonas</taxon>
        <taxon>Stenotrophomonas maltophilia group</taxon>
    </lineage>
</organism>
<comment type="caution">
    <text evidence="2">The sequence shown here is derived from an EMBL/GenBank/DDBJ whole genome shotgun (WGS) entry which is preliminary data.</text>
</comment>
<name>A0A0R0AYE2_9GAMM</name>
<dbReference type="OrthoDB" id="6049834at2"/>